<sequence length="396" mass="42163">MKVLCTAQVGGTALGQTMRVVAVAKELKRRGHQVKILAGEKQIPLMQSQGLDSIPMPTLAIDFPFGAMWGAGGEPREEVMARLKKSIEPLAKAEQEIVRREKPEVLVCASFTGPSSARACDIPCAMVVLQPHGRKTMEFATQRLQAGTRFLEMLKAVNLIIMEGMPELDGGIAAEIKGEWAEALREKVRFTGPLLPESPENLPAREELKLRYGGRQEGALVYVTIGGGTPLIGKDFLSLVLEAFRPLPDVHVVMATGLALEPGELAEYDPPPNVSVRGFVPGLELIKASDVTVFHGGSSTLMTCLACGTPGVVVPSMVEQEDNGAVLAANGAGIVLAKNGLTAAALAAAVQKILQDPAFRRNAQKLRQLGEKYGGASAAAKMVEEMSKQELSAKLP</sequence>
<evidence type="ECO:0000259" key="1">
    <source>
        <dbReference type="Pfam" id="PF06722"/>
    </source>
</evidence>
<dbReference type="Gene3D" id="3.40.50.2000">
    <property type="entry name" value="Glycogen Phosphorylase B"/>
    <property type="match status" value="2"/>
</dbReference>
<reference evidence="2" key="2">
    <citation type="submission" date="2020-01" db="EMBL/GenBank/DDBJ databases">
        <authorList>
            <person name="Hornung B."/>
        </authorList>
    </citation>
    <scope>NUCLEOTIDE SEQUENCE</scope>
    <source>
        <strain evidence="2">PacBioINE</strain>
    </source>
</reference>
<dbReference type="InterPro" id="IPR010610">
    <property type="entry name" value="EryCIII-like_C"/>
</dbReference>
<gene>
    <name evidence="2" type="ORF">DEACI_0885</name>
    <name evidence="3" type="ORF">DEACI_4096</name>
</gene>
<protein>
    <submittedName>
        <fullName evidence="2 3">Undecaprenyldiphospho-muramoylpentapeptide beta-N-acetylglucosaminyltransferase</fullName>
        <ecNumber evidence="2">2.4.1.22</ecNumber>
        <ecNumber evidence="2 3">2.4.1.227</ecNumber>
    </submittedName>
</protein>
<name>A0A8S0VVY9_9FIRM</name>
<dbReference type="GO" id="GO:0004461">
    <property type="term" value="F:lactose synthase activity"/>
    <property type="evidence" value="ECO:0007669"/>
    <property type="project" value="UniProtKB-EC"/>
</dbReference>
<dbReference type="AlphaFoldDB" id="A0A8S0VVY9"/>
<keyword evidence="2" id="KW-0328">Glycosyltransferase</keyword>
<dbReference type="Pfam" id="PF06722">
    <property type="entry name" value="EryCIII-like_C"/>
    <property type="match status" value="1"/>
</dbReference>
<accession>A0A8S0VVY9</accession>
<dbReference type="Proteomes" id="UP001071230">
    <property type="component" value="Unassembled WGS sequence"/>
</dbReference>
<dbReference type="RefSeq" id="WP_240983934.1">
    <property type="nucleotide sequence ID" value="NZ_CDGJ01000134.1"/>
</dbReference>
<dbReference type="PANTHER" id="PTHR21015">
    <property type="entry name" value="UDP-N-ACETYLGLUCOSAMINE--N-ACETYLMURAMYL-(PENTAPEPTIDE) PYROPHOSPHORYL-UNDECAPRENOL N-ACETYLGLUCOSAMINE TRANSFERASE 1"/>
    <property type="match status" value="1"/>
</dbReference>
<dbReference type="EMBL" id="LR746496">
    <property type="protein sequence ID" value="CAA7600233.1"/>
    <property type="molecule type" value="Genomic_DNA"/>
</dbReference>
<dbReference type="KEGG" id="aacx:DEACI_0885"/>
<feature type="domain" description="Erythromycin biosynthesis protein CIII-like C-terminal" evidence="1">
    <location>
        <begin position="271"/>
        <end position="368"/>
    </location>
</feature>
<evidence type="ECO:0000313" key="3">
    <source>
        <dbReference type="EMBL" id="CEJ09611.1"/>
    </source>
</evidence>
<dbReference type="EMBL" id="CDGJ01000134">
    <property type="protein sequence ID" value="CEJ09611.1"/>
    <property type="molecule type" value="Genomic_DNA"/>
</dbReference>
<dbReference type="EC" id="2.4.1.227" evidence="2 3"/>
<keyword evidence="2" id="KW-0808">Transferase</keyword>
<dbReference type="InterPro" id="IPR002213">
    <property type="entry name" value="UDP_glucos_trans"/>
</dbReference>
<evidence type="ECO:0000313" key="4">
    <source>
        <dbReference type="Proteomes" id="UP001071230"/>
    </source>
</evidence>
<proteinExistence type="predicted"/>
<dbReference type="CDD" id="cd03784">
    <property type="entry name" value="GT1_Gtf-like"/>
    <property type="match status" value="1"/>
</dbReference>
<organism evidence="2">
    <name type="scientific">Acididesulfobacillus acetoxydans</name>
    <dbReference type="NCBI Taxonomy" id="1561005"/>
    <lineage>
        <taxon>Bacteria</taxon>
        <taxon>Bacillati</taxon>
        <taxon>Bacillota</taxon>
        <taxon>Clostridia</taxon>
        <taxon>Eubacteriales</taxon>
        <taxon>Peptococcaceae</taxon>
        <taxon>Acididesulfobacillus</taxon>
    </lineage>
</organism>
<reference evidence="3" key="1">
    <citation type="submission" date="2014-11" db="EMBL/GenBank/DDBJ databases">
        <authorList>
            <person name="Hornung B.V."/>
        </authorList>
    </citation>
    <scope>NUCLEOTIDE SEQUENCE</scope>
    <source>
        <strain evidence="3">INE</strain>
    </source>
</reference>
<dbReference type="EC" id="2.4.1.22" evidence="2"/>
<dbReference type="PANTHER" id="PTHR21015:SF22">
    <property type="entry name" value="GLYCOSYLTRANSFERASE"/>
    <property type="match status" value="1"/>
</dbReference>
<dbReference type="Proteomes" id="UP000836597">
    <property type="component" value="Chromosome"/>
</dbReference>
<dbReference type="SUPFAM" id="SSF53756">
    <property type="entry name" value="UDP-Glycosyltransferase/glycogen phosphorylase"/>
    <property type="match status" value="1"/>
</dbReference>
<evidence type="ECO:0000313" key="2">
    <source>
        <dbReference type="EMBL" id="CAA7600233.1"/>
    </source>
</evidence>
<keyword evidence="4" id="KW-1185">Reference proteome</keyword>